<evidence type="ECO:0000313" key="2">
    <source>
        <dbReference type="Proteomes" id="UP001500782"/>
    </source>
</evidence>
<accession>A0ABN0WMF1</accession>
<comment type="caution">
    <text evidence="1">The sequence shown here is derived from an EMBL/GenBank/DDBJ whole genome shotgun (WGS) entry which is preliminary data.</text>
</comment>
<dbReference type="Proteomes" id="UP001500782">
    <property type="component" value="Unassembled WGS sequence"/>
</dbReference>
<proteinExistence type="predicted"/>
<keyword evidence="2" id="KW-1185">Reference proteome</keyword>
<evidence type="ECO:0000313" key="1">
    <source>
        <dbReference type="EMBL" id="GAA0341854.1"/>
    </source>
</evidence>
<dbReference type="RefSeq" id="WP_343801998.1">
    <property type="nucleotide sequence ID" value="NZ_BAAADJ010000060.1"/>
</dbReference>
<name>A0ABN0WMF1_9BACI</name>
<protein>
    <submittedName>
        <fullName evidence="1">Uncharacterized protein</fullName>
    </submittedName>
</protein>
<reference evidence="1 2" key="1">
    <citation type="journal article" date="2019" name="Int. J. Syst. Evol. Microbiol.">
        <title>The Global Catalogue of Microorganisms (GCM) 10K type strain sequencing project: providing services to taxonomists for standard genome sequencing and annotation.</title>
        <authorList>
            <consortium name="The Broad Institute Genomics Platform"/>
            <consortium name="The Broad Institute Genome Sequencing Center for Infectious Disease"/>
            <person name="Wu L."/>
            <person name="Ma J."/>
        </authorList>
    </citation>
    <scope>NUCLEOTIDE SEQUENCE [LARGE SCALE GENOMIC DNA]</scope>
    <source>
        <strain evidence="1 2">JCM 9731</strain>
    </source>
</reference>
<dbReference type="EMBL" id="BAAADJ010000060">
    <property type="protein sequence ID" value="GAA0341854.1"/>
    <property type="molecule type" value="Genomic_DNA"/>
</dbReference>
<organism evidence="1 2">
    <name type="scientific">Bacillus carboniphilus</name>
    <dbReference type="NCBI Taxonomy" id="86663"/>
    <lineage>
        <taxon>Bacteria</taxon>
        <taxon>Bacillati</taxon>
        <taxon>Bacillota</taxon>
        <taxon>Bacilli</taxon>
        <taxon>Bacillales</taxon>
        <taxon>Bacillaceae</taxon>
        <taxon>Bacillus</taxon>
    </lineage>
</organism>
<gene>
    <name evidence="1" type="ORF">GCM10008967_35310</name>
</gene>
<sequence length="100" mass="11928">MDTNEFTSFFNEMPDFNNHDEARSWLKEQFHEKCLFRGSDSVEGQTVYFYHLIKDPDVYQQYMESFASEHEQEHKITNMKTFESYHTIVVTADGEITIQS</sequence>